<comment type="caution">
    <text evidence="2">The sequence shown here is derived from an EMBL/GenBank/DDBJ whole genome shotgun (WGS) entry which is preliminary data.</text>
</comment>
<keyword evidence="3" id="KW-1185">Reference proteome</keyword>
<proteinExistence type="predicted"/>
<dbReference type="CDD" id="cd02230">
    <property type="entry name" value="cupin_HP0902-like"/>
    <property type="match status" value="1"/>
</dbReference>
<protein>
    <submittedName>
        <fullName evidence="2">Cupin domain-containing protein</fullName>
    </submittedName>
</protein>
<gene>
    <name evidence="2" type="ORF">E8P82_12000</name>
</gene>
<dbReference type="Gene3D" id="2.60.120.10">
    <property type="entry name" value="Jelly Rolls"/>
    <property type="match status" value="1"/>
</dbReference>
<sequence length="110" mass="11965">MQKMSLTALARRHLDTARESTSGRSASTVYGGHEHVLRQTMIALRAGSSLNEHENPGDATVQVLSGRVRLVAGQDEWEGSAGDFLIVPERRHSLEADEDSVVLLSVAKRS</sequence>
<dbReference type="RefSeq" id="WP_136455175.1">
    <property type="nucleotide sequence ID" value="NZ_SSWH01000011.1"/>
</dbReference>
<feature type="region of interest" description="Disordered" evidence="1">
    <location>
        <begin position="1"/>
        <end position="31"/>
    </location>
</feature>
<feature type="compositionally biased region" description="Polar residues" evidence="1">
    <location>
        <begin position="19"/>
        <end position="28"/>
    </location>
</feature>
<dbReference type="EMBL" id="SSWH01000011">
    <property type="protein sequence ID" value="THJ65468.1"/>
    <property type="molecule type" value="Genomic_DNA"/>
</dbReference>
<evidence type="ECO:0000313" key="2">
    <source>
        <dbReference type="EMBL" id="THJ65468.1"/>
    </source>
</evidence>
<evidence type="ECO:0000256" key="1">
    <source>
        <dbReference type="SAM" id="MobiDB-lite"/>
    </source>
</evidence>
<dbReference type="OrthoDB" id="5190473at2"/>
<dbReference type="PANTHER" id="PTHR37694:SF1">
    <property type="entry name" value="SLR8022 PROTEIN"/>
    <property type="match status" value="1"/>
</dbReference>
<dbReference type="SUPFAM" id="SSF51182">
    <property type="entry name" value="RmlC-like cupins"/>
    <property type="match status" value="1"/>
</dbReference>
<organism evidence="2 3">
    <name type="scientific">Arthrobacter echini</name>
    <dbReference type="NCBI Taxonomy" id="1529066"/>
    <lineage>
        <taxon>Bacteria</taxon>
        <taxon>Bacillati</taxon>
        <taxon>Actinomycetota</taxon>
        <taxon>Actinomycetes</taxon>
        <taxon>Micrococcales</taxon>
        <taxon>Micrococcaceae</taxon>
        <taxon>Arthrobacter</taxon>
    </lineage>
</organism>
<dbReference type="Proteomes" id="UP000305233">
    <property type="component" value="Unassembled WGS sequence"/>
</dbReference>
<evidence type="ECO:0000313" key="3">
    <source>
        <dbReference type="Proteomes" id="UP000305233"/>
    </source>
</evidence>
<dbReference type="AlphaFoldDB" id="A0A4S5E260"/>
<accession>A0A4S5E260</accession>
<reference evidence="2 3" key="1">
    <citation type="submission" date="2019-04" db="EMBL/GenBank/DDBJ databases">
        <authorList>
            <person name="Liu Q."/>
            <person name="Xin Y.-H."/>
        </authorList>
    </citation>
    <scope>NUCLEOTIDE SEQUENCE [LARGE SCALE GENOMIC DNA]</scope>
    <source>
        <strain evidence="2 3">AM23</strain>
    </source>
</reference>
<dbReference type="InterPro" id="IPR011051">
    <property type="entry name" value="RmlC_Cupin_sf"/>
</dbReference>
<dbReference type="InterPro" id="IPR014710">
    <property type="entry name" value="RmlC-like_jellyroll"/>
</dbReference>
<name>A0A4S5E260_9MICC</name>
<dbReference type="PANTHER" id="PTHR37694">
    <property type="entry name" value="SLR8022 PROTEIN"/>
    <property type="match status" value="1"/>
</dbReference>